<evidence type="ECO:0000256" key="2">
    <source>
        <dbReference type="ARBA" id="ARBA00022448"/>
    </source>
</evidence>
<evidence type="ECO:0000259" key="5">
    <source>
        <dbReference type="Pfam" id="PF00496"/>
    </source>
</evidence>
<gene>
    <name evidence="6" type="ORF">COY10_01475</name>
</gene>
<dbReference type="Gene3D" id="3.90.76.10">
    <property type="entry name" value="Dipeptide-binding Protein, Domain 1"/>
    <property type="match status" value="1"/>
</dbReference>
<dbReference type="InterPro" id="IPR039424">
    <property type="entry name" value="SBP_5"/>
</dbReference>
<dbReference type="Gene3D" id="3.10.105.10">
    <property type="entry name" value="Dipeptide-binding Protein, Domain 3"/>
    <property type="match status" value="1"/>
</dbReference>
<dbReference type="InterPro" id="IPR000914">
    <property type="entry name" value="SBP_5_dom"/>
</dbReference>
<keyword evidence="3" id="KW-0732">Signal</keyword>
<evidence type="ECO:0000256" key="3">
    <source>
        <dbReference type="ARBA" id="ARBA00022729"/>
    </source>
</evidence>
<dbReference type="Proteomes" id="UP000231688">
    <property type="component" value="Unassembled WGS sequence"/>
</dbReference>
<keyword evidence="4" id="KW-0472">Membrane</keyword>
<dbReference type="GO" id="GO:1904680">
    <property type="term" value="F:peptide transmembrane transporter activity"/>
    <property type="evidence" value="ECO:0007669"/>
    <property type="project" value="TreeGrafter"/>
</dbReference>
<accession>A0A2M7UE11</accession>
<dbReference type="Gene3D" id="3.40.190.10">
    <property type="entry name" value="Periplasmic binding protein-like II"/>
    <property type="match status" value="1"/>
</dbReference>
<dbReference type="GO" id="GO:0015833">
    <property type="term" value="P:peptide transport"/>
    <property type="evidence" value="ECO:0007669"/>
    <property type="project" value="TreeGrafter"/>
</dbReference>
<dbReference type="EMBL" id="PFOH01000038">
    <property type="protein sequence ID" value="PIZ69462.1"/>
    <property type="molecule type" value="Genomic_DNA"/>
</dbReference>
<dbReference type="GO" id="GO:0043190">
    <property type="term" value="C:ATP-binding cassette (ABC) transporter complex"/>
    <property type="evidence" value="ECO:0007669"/>
    <property type="project" value="InterPro"/>
</dbReference>
<dbReference type="SUPFAM" id="SSF53850">
    <property type="entry name" value="Periplasmic binding protein-like II"/>
    <property type="match status" value="1"/>
</dbReference>
<sequence length="611" mass="70336">MFISEQAGKYRRCIRTLIDNFISFLRKISPKKIFKVPGEKWPNWRQWLCLSKVLPSRERWLVYGLVFVVGISVIGLLSNFYISRTLVQPKIGGSYTEGILGQPRYINPVLAQTNDADRDIAQVVYSGLFKYDGYGNLIPDLVKRYTIEDEGLTYNISLKKDVFWHDGQPLNADDVIFTIKTIQDPEYKSPLKTNWQGVKIEKVDDYTVEFKLNNIYAPFLHNLTGGILPKHLWAGISAANFPLAEYNLKPVGSGPYKFRHLKNNKDGKVNSIELVRNEKFYLPYSKNNELQGPFIEKITFKFYSSQEEVLNGLKKREIDGISFIPAEEIAGGENSLNIYKINLPIYYAVFFNQTESKALSDKSVRQALVYALNKQQVVNDVLKEEGAVVDSPFLPGWFGYSEDIKRYEYEPEKTKQILGDNNWTDADGDGILEKKIGNEEVKLEINLLTSNWPELAKAAEIIKSQWEQIGAKVNLTTADSNVIQQEYIRPRQYQALLFGEVLNADPDPFAFWHSSQKKDPGLNLSLYQNKDVDKLLEDARQTTDEQIRAAKYAEFQKIITDELPAIFLYSSTYLYPVDESIKGIDIERLPIHSQRFSQIEDWFIKTKRVWK</sequence>
<dbReference type="PANTHER" id="PTHR30290:SF9">
    <property type="entry name" value="OLIGOPEPTIDE-BINDING PROTEIN APPA"/>
    <property type="match status" value="1"/>
</dbReference>
<dbReference type="GO" id="GO:0042597">
    <property type="term" value="C:periplasmic space"/>
    <property type="evidence" value="ECO:0007669"/>
    <property type="project" value="UniProtKB-ARBA"/>
</dbReference>
<dbReference type="InterPro" id="IPR030678">
    <property type="entry name" value="Peptide/Ni-bd"/>
</dbReference>
<comment type="caution">
    <text evidence="6">The sequence shown here is derived from an EMBL/GenBank/DDBJ whole genome shotgun (WGS) entry which is preliminary data.</text>
</comment>
<feature type="domain" description="Solute-binding protein family 5" evidence="5">
    <location>
        <begin position="137"/>
        <end position="514"/>
    </location>
</feature>
<dbReference type="AlphaFoldDB" id="A0A2M7UE11"/>
<keyword evidence="2" id="KW-0813">Transport</keyword>
<name>A0A2M7UE11_9BACT</name>
<evidence type="ECO:0000313" key="6">
    <source>
        <dbReference type="EMBL" id="PIZ69462.1"/>
    </source>
</evidence>
<evidence type="ECO:0000256" key="1">
    <source>
        <dbReference type="ARBA" id="ARBA00005695"/>
    </source>
</evidence>
<proteinExistence type="inferred from homology"/>
<organism evidence="6 7">
    <name type="scientific">Candidatus Portnoybacteria bacterium CG_4_10_14_0_2_um_filter_43_36</name>
    <dbReference type="NCBI Taxonomy" id="1974798"/>
    <lineage>
        <taxon>Bacteria</taxon>
        <taxon>Candidatus Portnoyibacteriota</taxon>
    </lineage>
</organism>
<keyword evidence="4" id="KW-1133">Transmembrane helix</keyword>
<keyword evidence="4" id="KW-0812">Transmembrane</keyword>
<evidence type="ECO:0000256" key="4">
    <source>
        <dbReference type="SAM" id="Phobius"/>
    </source>
</evidence>
<dbReference type="PANTHER" id="PTHR30290">
    <property type="entry name" value="PERIPLASMIC BINDING COMPONENT OF ABC TRANSPORTER"/>
    <property type="match status" value="1"/>
</dbReference>
<reference evidence="7" key="1">
    <citation type="submission" date="2017-09" db="EMBL/GenBank/DDBJ databases">
        <title>Depth-based differentiation of microbial function through sediment-hosted aquifers and enrichment of novel symbionts in the deep terrestrial subsurface.</title>
        <authorList>
            <person name="Probst A.J."/>
            <person name="Ladd B."/>
            <person name="Jarett J.K."/>
            <person name="Geller-Mcgrath D.E."/>
            <person name="Sieber C.M.K."/>
            <person name="Emerson J.B."/>
            <person name="Anantharaman K."/>
            <person name="Thomas B.C."/>
            <person name="Malmstrom R."/>
            <person name="Stieglmeier M."/>
            <person name="Klingl A."/>
            <person name="Woyke T."/>
            <person name="Ryan C.M."/>
            <person name="Banfield J.F."/>
        </authorList>
    </citation>
    <scope>NUCLEOTIDE SEQUENCE [LARGE SCALE GENOMIC DNA]</scope>
</reference>
<protein>
    <recommendedName>
        <fullName evidence="5">Solute-binding protein family 5 domain-containing protein</fullName>
    </recommendedName>
</protein>
<comment type="similarity">
    <text evidence="1">Belongs to the bacterial solute-binding protein 5 family.</text>
</comment>
<dbReference type="Pfam" id="PF00496">
    <property type="entry name" value="SBP_bac_5"/>
    <property type="match status" value="1"/>
</dbReference>
<feature type="transmembrane region" description="Helical" evidence="4">
    <location>
        <begin position="60"/>
        <end position="82"/>
    </location>
</feature>
<evidence type="ECO:0000313" key="7">
    <source>
        <dbReference type="Proteomes" id="UP000231688"/>
    </source>
</evidence>
<dbReference type="PIRSF" id="PIRSF002741">
    <property type="entry name" value="MppA"/>
    <property type="match status" value="1"/>
</dbReference>